<evidence type="ECO:0000259" key="1">
    <source>
        <dbReference type="PROSITE" id="PS50835"/>
    </source>
</evidence>
<protein>
    <recommendedName>
        <fullName evidence="1">Ig-like domain-containing protein</fullName>
    </recommendedName>
</protein>
<name>A0A8X6NXH0_NEPPI</name>
<feature type="domain" description="Ig-like" evidence="1">
    <location>
        <begin position="143"/>
        <end position="235"/>
    </location>
</feature>
<keyword evidence="3" id="KW-1185">Reference proteome</keyword>
<sequence>MKSRRLEPLYIGNVLPFITQLYQWVNISGEYSFYQTSRIHLESRYLTQVSQGSNDLPIAHYGMSSALPNILVSWVRRRDLHILTIGTFTYTTDQRFKSIHMNNTDDWTLQLQGSRSSDTGVYECQVSTEPKMSLAVQLNIIIPVAYITEGPILYVNIGSSVNLTCYVMDEVGTIFLFWYYNGMVLTKEDMHNRGMDSFTELGTTSTSRLFIAKAKDSDAGNYSCKPSYAAPTNITLQVLSGDEPAAMQPGGQNNEGANAAFILLSALLSFAFMM</sequence>
<dbReference type="Pfam" id="PF00047">
    <property type="entry name" value="ig"/>
    <property type="match status" value="1"/>
</dbReference>
<dbReference type="InterPro" id="IPR013151">
    <property type="entry name" value="Immunoglobulin_dom"/>
</dbReference>
<dbReference type="SUPFAM" id="SSF48726">
    <property type="entry name" value="Immunoglobulin"/>
    <property type="match status" value="2"/>
</dbReference>
<evidence type="ECO:0000313" key="2">
    <source>
        <dbReference type="EMBL" id="GFT40806.1"/>
    </source>
</evidence>
<dbReference type="InterPro" id="IPR013783">
    <property type="entry name" value="Ig-like_fold"/>
</dbReference>
<dbReference type="InterPro" id="IPR003599">
    <property type="entry name" value="Ig_sub"/>
</dbReference>
<dbReference type="PANTHER" id="PTHR23279:SF36">
    <property type="entry name" value="DEFECTIVE PROBOSCIS EXTENSION RESPONSE 9, ISOFORM A"/>
    <property type="match status" value="1"/>
</dbReference>
<accession>A0A8X6NXH0</accession>
<organism evidence="2 3">
    <name type="scientific">Nephila pilipes</name>
    <name type="common">Giant wood spider</name>
    <name type="synonym">Nephila maculata</name>
    <dbReference type="NCBI Taxonomy" id="299642"/>
    <lineage>
        <taxon>Eukaryota</taxon>
        <taxon>Metazoa</taxon>
        <taxon>Ecdysozoa</taxon>
        <taxon>Arthropoda</taxon>
        <taxon>Chelicerata</taxon>
        <taxon>Arachnida</taxon>
        <taxon>Araneae</taxon>
        <taxon>Araneomorphae</taxon>
        <taxon>Entelegynae</taxon>
        <taxon>Araneoidea</taxon>
        <taxon>Nephilidae</taxon>
        <taxon>Nephila</taxon>
    </lineage>
</organism>
<dbReference type="InterPro" id="IPR037448">
    <property type="entry name" value="Zig-8"/>
</dbReference>
<proteinExistence type="predicted"/>
<dbReference type="PANTHER" id="PTHR23279">
    <property type="entry name" value="DEFECTIVE PROBOSCIS EXTENSION RESPONSE DPR -RELATED"/>
    <property type="match status" value="1"/>
</dbReference>
<dbReference type="AlphaFoldDB" id="A0A8X6NXH0"/>
<evidence type="ECO:0000313" key="3">
    <source>
        <dbReference type="Proteomes" id="UP000887013"/>
    </source>
</evidence>
<feature type="domain" description="Ig-like" evidence="1">
    <location>
        <begin position="16"/>
        <end position="135"/>
    </location>
</feature>
<dbReference type="CDD" id="cd00096">
    <property type="entry name" value="Ig"/>
    <property type="match status" value="1"/>
</dbReference>
<dbReference type="Proteomes" id="UP000887013">
    <property type="component" value="Unassembled WGS sequence"/>
</dbReference>
<dbReference type="Gene3D" id="2.60.40.10">
    <property type="entry name" value="Immunoglobulins"/>
    <property type="match status" value="2"/>
</dbReference>
<dbReference type="SMART" id="SM00409">
    <property type="entry name" value="IG"/>
    <property type="match status" value="2"/>
</dbReference>
<dbReference type="InterPro" id="IPR036179">
    <property type="entry name" value="Ig-like_dom_sf"/>
</dbReference>
<dbReference type="EMBL" id="BMAW01063546">
    <property type="protein sequence ID" value="GFT40806.1"/>
    <property type="molecule type" value="Genomic_DNA"/>
</dbReference>
<dbReference type="GO" id="GO:0050808">
    <property type="term" value="P:synapse organization"/>
    <property type="evidence" value="ECO:0007669"/>
    <property type="project" value="TreeGrafter"/>
</dbReference>
<gene>
    <name evidence="2" type="primary">AVEN_58406_1</name>
    <name evidence="2" type="ORF">NPIL_674701</name>
</gene>
<comment type="caution">
    <text evidence="2">The sequence shown here is derived from an EMBL/GenBank/DDBJ whole genome shotgun (WGS) entry which is preliminary data.</text>
</comment>
<reference evidence="2" key="1">
    <citation type="submission" date="2020-08" db="EMBL/GenBank/DDBJ databases">
        <title>Multicomponent nature underlies the extraordinary mechanical properties of spider dragline silk.</title>
        <authorList>
            <person name="Kono N."/>
            <person name="Nakamura H."/>
            <person name="Mori M."/>
            <person name="Yoshida Y."/>
            <person name="Ohtoshi R."/>
            <person name="Malay A.D."/>
            <person name="Moran D.A.P."/>
            <person name="Tomita M."/>
            <person name="Numata K."/>
            <person name="Arakawa K."/>
        </authorList>
    </citation>
    <scope>NUCLEOTIDE SEQUENCE</scope>
</reference>
<dbReference type="InterPro" id="IPR007110">
    <property type="entry name" value="Ig-like_dom"/>
</dbReference>
<dbReference type="GO" id="GO:0032589">
    <property type="term" value="C:neuron projection membrane"/>
    <property type="evidence" value="ECO:0007669"/>
    <property type="project" value="TreeGrafter"/>
</dbReference>
<dbReference type="OrthoDB" id="8049355at2759"/>
<dbReference type="PROSITE" id="PS50835">
    <property type="entry name" value="IG_LIKE"/>
    <property type="match status" value="2"/>
</dbReference>